<evidence type="ECO:0000313" key="2">
    <source>
        <dbReference type="EMBL" id="MPM73776.1"/>
    </source>
</evidence>
<feature type="transmembrane region" description="Helical" evidence="1">
    <location>
        <begin position="6"/>
        <end position="26"/>
    </location>
</feature>
<evidence type="ECO:0000256" key="1">
    <source>
        <dbReference type="SAM" id="Phobius"/>
    </source>
</evidence>
<sequence>MESKTIPVVRAAILVAALVFIAIGILREEHLIVLKKAIAICLECIGVG</sequence>
<organism evidence="2">
    <name type="scientific">bioreactor metagenome</name>
    <dbReference type="NCBI Taxonomy" id="1076179"/>
    <lineage>
        <taxon>unclassified sequences</taxon>
        <taxon>metagenomes</taxon>
        <taxon>ecological metagenomes</taxon>
    </lineage>
</organism>
<keyword evidence="1" id="KW-0472">Membrane</keyword>
<dbReference type="EMBL" id="VSSQ01025561">
    <property type="protein sequence ID" value="MPM73776.1"/>
    <property type="molecule type" value="Genomic_DNA"/>
</dbReference>
<keyword evidence="1" id="KW-0812">Transmembrane</keyword>
<gene>
    <name evidence="2" type="ORF">SDC9_120761</name>
</gene>
<dbReference type="AlphaFoldDB" id="A0A645CA25"/>
<reference evidence="2" key="1">
    <citation type="submission" date="2019-08" db="EMBL/GenBank/DDBJ databases">
        <authorList>
            <person name="Kucharzyk K."/>
            <person name="Murdoch R.W."/>
            <person name="Higgins S."/>
            <person name="Loffler F."/>
        </authorList>
    </citation>
    <scope>NUCLEOTIDE SEQUENCE</scope>
</reference>
<dbReference type="NCBIfam" id="NF040920">
    <property type="entry name" value="CD1871A_fam"/>
    <property type="match status" value="1"/>
</dbReference>
<protein>
    <recommendedName>
        <fullName evidence="3">Thioredoxin</fullName>
    </recommendedName>
</protein>
<name>A0A645CA25_9ZZZZ</name>
<proteinExistence type="predicted"/>
<dbReference type="InterPro" id="IPR047708">
    <property type="entry name" value="CD1871A-like"/>
</dbReference>
<comment type="caution">
    <text evidence="2">The sequence shown here is derived from an EMBL/GenBank/DDBJ whole genome shotgun (WGS) entry which is preliminary data.</text>
</comment>
<evidence type="ECO:0008006" key="3">
    <source>
        <dbReference type="Google" id="ProtNLM"/>
    </source>
</evidence>
<keyword evidence="1" id="KW-1133">Transmembrane helix</keyword>
<accession>A0A645CA25</accession>